<protein>
    <submittedName>
        <fullName evidence="2">Acyl-CoA dehydrogenase</fullName>
    </submittedName>
</protein>
<gene>
    <name evidence="2" type="ORF">MMAD_39320</name>
</gene>
<evidence type="ECO:0000313" key="2">
    <source>
        <dbReference type="EMBL" id="BBZ29637.1"/>
    </source>
</evidence>
<dbReference type="Proteomes" id="UP000466517">
    <property type="component" value="Chromosome"/>
</dbReference>
<dbReference type="CDD" id="cd05154">
    <property type="entry name" value="ACAD10_11_N-like"/>
    <property type="match status" value="1"/>
</dbReference>
<dbReference type="KEGG" id="mmag:MMAD_39320"/>
<dbReference type="SUPFAM" id="SSF56112">
    <property type="entry name" value="Protein kinase-like (PK-like)"/>
    <property type="match status" value="1"/>
</dbReference>
<dbReference type="InterPro" id="IPR041726">
    <property type="entry name" value="ACAD10_11_N"/>
</dbReference>
<feature type="domain" description="Aminoglycoside phosphotransferase" evidence="1">
    <location>
        <begin position="28"/>
        <end position="268"/>
    </location>
</feature>
<name>A0A7I7XKC6_9MYCO</name>
<keyword evidence="3" id="KW-1185">Reference proteome</keyword>
<dbReference type="InterPro" id="IPR002575">
    <property type="entry name" value="Aminoglycoside_PTrfase"/>
</dbReference>
<evidence type="ECO:0000259" key="1">
    <source>
        <dbReference type="Pfam" id="PF01636"/>
    </source>
</evidence>
<sequence length="341" mass="37908">MSEPLDLARLADWMDDAGLPGAGAPLQVRFLSGGTQNVIYELTRGDERCVLRMPPPGAPPDRNGGIVREWRIIEALDGTDVPHTTAVALCYDADVLGRPFYLMGFVDGWSPMDRYGEWAEPFQSDLDLRPGLSYQLAEGIALLSKVDWRARGLADLGRPDGFHERQVDRWIGFFERIRTRDVAGLDTATAWLRSHQPLDFVPGIMHGDYQFANVMYSHGAPARLAALVDWEMGTVGDPKLDLGWMVQSWPSGPDDTAAMSYVDMRGMPSRDQVVQHYAEVSGRQVDDLDYYLVLAKWKLAIVLEQGFQRAGDDEKLLAFGPVVVDLMTSAAELAESTDYRG</sequence>
<dbReference type="AlphaFoldDB" id="A0A7I7XKC6"/>
<evidence type="ECO:0000313" key="3">
    <source>
        <dbReference type="Proteomes" id="UP000466517"/>
    </source>
</evidence>
<dbReference type="EMBL" id="AP022610">
    <property type="protein sequence ID" value="BBZ29637.1"/>
    <property type="molecule type" value="Genomic_DNA"/>
</dbReference>
<proteinExistence type="predicted"/>
<organism evidence="2 3">
    <name type="scientific">Mycolicibacterium madagascariense</name>
    <dbReference type="NCBI Taxonomy" id="212765"/>
    <lineage>
        <taxon>Bacteria</taxon>
        <taxon>Bacillati</taxon>
        <taxon>Actinomycetota</taxon>
        <taxon>Actinomycetes</taxon>
        <taxon>Mycobacteriales</taxon>
        <taxon>Mycobacteriaceae</taxon>
        <taxon>Mycolicibacterium</taxon>
    </lineage>
</organism>
<dbReference type="InterPro" id="IPR051678">
    <property type="entry name" value="AGP_Transferase"/>
</dbReference>
<dbReference type="PANTHER" id="PTHR21310">
    <property type="entry name" value="AMINOGLYCOSIDE PHOSPHOTRANSFERASE-RELATED-RELATED"/>
    <property type="match status" value="1"/>
</dbReference>
<accession>A0A7I7XKC6</accession>
<reference evidence="2 3" key="1">
    <citation type="journal article" date="2019" name="Emerg. Microbes Infect.">
        <title>Comprehensive subspecies identification of 175 nontuberculous mycobacteria species based on 7547 genomic profiles.</title>
        <authorList>
            <person name="Matsumoto Y."/>
            <person name="Kinjo T."/>
            <person name="Motooka D."/>
            <person name="Nabeya D."/>
            <person name="Jung N."/>
            <person name="Uechi K."/>
            <person name="Horii T."/>
            <person name="Iida T."/>
            <person name="Fujita J."/>
            <person name="Nakamura S."/>
        </authorList>
    </citation>
    <scope>NUCLEOTIDE SEQUENCE [LARGE SCALE GENOMIC DNA]</scope>
    <source>
        <strain evidence="2 3">JCM 13574</strain>
    </source>
</reference>
<dbReference type="PANTHER" id="PTHR21310:SF40">
    <property type="entry name" value="AMINOGLYCOSIDE PHOSPHOTRANSFERASE DOMAIN-CONTAINING PROTEIN-RELATED"/>
    <property type="match status" value="1"/>
</dbReference>
<dbReference type="Gene3D" id="3.30.200.20">
    <property type="entry name" value="Phosphorylase Kinase, domain 1"/>
    <property type="match status" value="1"/>
</dbReference>
<dbReference type="InterPro" id="IPR011009">
    <property type="entry name" value="Kinase-like_dom_sf"/>
</dbReference>
<dbReference type="Pfam" id="PF01636">
    <property type="entry name" value="APH"/>
    <property type="match status" value="1"/>
</dbReference>
<dbReference type="Gene3D" id="3.90.1200.10">
    <property type="match status" value="1"/>
</dbReference>